<dbReference type="Pfam" id="PF01535">
    <property type="entry name" value="PPR"/>
    <property type="match status" value="5"/>
</dbReference>
<protein>
    <submittedName>
        <fullName evidence="4 5">Pentatricopeptide repeat-containing protein At3g47840</fullName>
    </submittedName>
</protein>
<evidence type="ECO:0000256" key="1">
    <source>
        <dbReference type="ARBA" id="ARBA00022737"/>
    </source>
</evidence>
<dbReference type="InterPro" id="IPR011990">
    <property type="entry name" value="TPR-like_helical_dom_sf"/>
</dbReference>
<proteinExistence type="predicted"/>
<dbReference type="RefSeq" id="XP_011076617.1">
    <property type="nucleotide sequence ID" value="XM_011078315.2"/>
</dbReference>
<dbReference type="GeneID" id="105160822"/>
<feature type="repeat" description="PPR" evidence="2">
    <location>
        <begin position="543"/>
        <end position="577"/>
    </location>
</feature>
<dbReference type="RefSeq" id="XP_020549219.1">
    <property type="nucleotide sequence ID" value="XM_020693560.1"/>
</dbReference>
<feature type="repeat" description="PPR" evidence="2">
    <location>
        <begin position="237"/>
        <end position="271"/>
    </location>
</feature>
<dbReference type="InterPro" id="IPR046960">
    <property type="entry name" value="PPR_At4g14850-like_plant"/>
</dbReference>
<dbReference type="AlphaFoldDB" id="A0A6I9T3I5"/>
<accession>A0A6I9T3I5</accession>
<feature type="repeat" description="PPR" evidence="2">
    <location>
        <begin position="136"/>
        <end position="170"/>
    </location>
</feature>
<dbReference type="InterPro" id="IPR046849">
    <property type="entry name" value="E2_motif"/>
</dbReference>
<reference evidence="4 5" key="1">
    <citation type="submission" date="2025-04" db="UniProtKB">
        <authorList>
            <consortium name="RefSeq"/>
        </authorList>
    </citation>
    <scope>IDENTIFICATION</scope>
</reference>
<evidence type="ECO:0000313" key="4">
    <source>
        <dbReference type="RefSeq" id="XP_011076617.1"/>
    </source>
</evidence>
<evidence type="ECO:0000313" key="5">
    <source>
        <dbReference type="RefSeq" id="XP_020549219.1"/>
    </source>
</evidence>
<keyword evidence="3" id="KW-1185">Reference proteome</keyword>
<gene>
    <name evidence="4 5" type="primary">LOC105160822</name>
</gene>
<keyword evidence="1" id="KW-0677">Repeat</keyword>
<dbReference type="Pfam" id="PF13041">
    <property type="entry name" value="PPR_2"/>
    <property type="match status" value="3"/>
</dbReference>
<evidence type="ECO:0000313" key="3">
    <source>
        <dbReference type="Proteomes" id="UP000504604"/>
    </source>
</evidence>
<dbReference type="PROSITE" id="PS51375">
    <property type="entry name" value="PPR"/>
    <property type="match status" value="4"/>
</dbReference>
<dbReference type="Gene3D" id="1.25.40.10">
    <property type="entry name" value="Tetratricopeptide repeat domain"/>
    <property type="match status" value="5"/>
</dbReference>
<dbReference type="Proteomes" id="UP000504604">
    <property type="component" value="Linkage group LG4"/>
</dbReference>
<dbReference type="InterPro" id="IPR046848">
    <property type="entry name" value="E_motif"/>
</dbReference>
<dbReference type="OrthoDB" id="185373at2759"/>
<dbReference type="PANTHER" id="PTHR47926">
    <property type="entry name" value="PENTATRICOPEPTIDE REPEAT-CONTAINING PROTEIN"/>
    <property type="match status" value="1"/>
</dbReference>
<dbReference type="GO" id="GO:0003723">
    <property type="term" value="F:RNA binding"/>
    <property type="evidence" value="ECO:0007669"/>
    <property type="project" value="InterPro"/>
</dbReference>
<dbReference type="FunFam" id="1.25.40.10:FF:001093">
    <property type="entry name" value="Pentatricopeptide repeat-containing protein At2g34400"/>
    <property type="match status" value="1"/>
</dbReference>
<name>A0A6I9T3I5_SESIN</name>
<dbReference type="InterPro" id="IPR002885">
    <property type="entry name" value="PPR_rpt"/>
</dbReference>
<dbReference type="GO" id="GO:0009451">
    <property type="term" value="P:RNA modification"/>
    <property type="evidence" value="ECO:0007669"/>
    <property type="project" value="InterPro"/>
</dbReference>
<sequence length="771" mass="86740">MAINFPSKLQLLGSVHDRELFKPKVSNRKEAKKSSAAIAFQSINERTRVVGSKLFEFGANYEYSQKAQVQKLVDQLHSCAEKGLLTETREIHGYLLKSDFHDDNLLKLLNHVIYAYLKCSDFESANLVFDYLPRKNVFSWSVMITGFNQQASFRDGLKYFCKMTTHGILPDGFTYSAILQSCIGMGSVDLGDVVHGQIMVRGFGSHVVVGTALLNMYAKLGKVEEAYRVFNSMAVINDVSWNAMISGLTANGLHLEAFDHFMQMKEQGFVPNMYTLVSVLKAVAMLGHVDKGKRVHECVSELGMQENILVGTALIDMYSRCGHLLEARSVFDMNFAECGVNGPWNAMITGYALCNCSQQALELYVKMCQNNIIPDLYTYCSVFDVIASLKCLWLVKEVHGRVLKSGPDLMNLSVENAIADAYSKCGSLEEVQKILDRMKCRDIVSWTTLVTCYSQCSRWEEALLVFSQMREEGFTPNDFTLASVLTACANLCYLEYGRQIHGLLCKLGFETVRYIESALIDMYAKGGSIKDADEVYNRISNPDVVSMTAILSGHAYHGSVADALWHFKRMEQMHIKPNSVTLLCVLSACSHAGLVEEGLQYFWSMEKSYGLVPEMEHYASVVDLLGRVGRLNEAFEFIMKMPIEPDEMVWQTLLAACRIHGNIEFGEIAAKKILSLCPEYSSTYVLLSNTYMETGSYKDGLDLRKVMKEQGVRKEPGYSWISVKGKVHRFYAGDTNHPQKDAIYAKLEELRRKVKDLGYVPDLKYALQGED</sequence>
<dbReference type="KEGG" id="sind:105160822"/>
<dbReference type="Pfam" id="PF20430">
    <property type="entry name" value="Eplus_motif"/>
    <property type="match status" value="1"/>
</dbReference>
<dbReference type="PANTHER" id="PTHR47926:SF395">
    <property type="entry name" value="TETRATRICOPEPTIDE-LIKE HELICAL DOMAIN, DYW DOMAIN PROTEIN-RELATED"/>
    <property type="match status" value="1"/>
</dbReference>
<dbReference type="Pfam" id="PF13812">
    <property type="entry name" value="PPR_3"/>
    <property type="match status" value="1"/>
</dbReference>
<feature type="repeat" description="PPR" evidence="2">
    <location>
        <begin position="442"/>
        <end position="476"/>
    </location>
</feature>
<evidence type="ECO:0000256" key="2">
    <source>
        <dbReference type="PROSITE-ProRule" id="PRU00708"/>
    </source>
</evidence>
<dbReference type="NCBIfam" id="TIGR00756">
    <property type="entry name" value="PPR"/>
    <property type="match status" value="5"/>
</dbReference>
<dbReference type="FunFam" id="1.25.40.10:FF:000344">
    <property type="entry name" value="Pentatricopeptide repeat-containing protein"/>
    <property type="match status" value="2"/>
</dbReference>
<organism evidence="3 4">
    <name type="scientific">Sesamum indicum</name>
    <name type="common">Oriental sesame</name>
    <name type="synonym">Sesamum orientale</name>
    <dbReference type="NCBI Taxonomy" id="4182"/>
    <lineage>
        <taxon>Eukaryota</taxon>
        <taxon>Viridiplantae</taxon>
        <taxon>Streptophyta</taxon>
        <taxon>Embryophyta</taxon>
        <taxon>Tracheophyta</taxon>
        <taxon>Spermatophyta</taxon>
        <taxon>Magnoliopsida</taxon>
        <taxon>eudicotyledons</taxon>
        <taxon>Gunneridae</taxon>
        <taxon>Pentapetalae</taxon>
        <taxon>asterids</taxon>
        <taxon>lamiids</taxon>
        <taxon>Lamiales</taxon>
        <taxon>Pedaliaceae</taxon>
        <taxon>Sesamum</taxon>
    </lineage>
</organism>
<dbReference type="Pfam" id="PF20431">
    <property type="entry name" value="E_motif"/>
    <property type="match status" value="1"/>
</dbReference>